<dbReference type="AlphaFoldDB" id="A0ABD5XYE0"/>
<keyword evidence="3" id="KW-1185">Reference proteome</keyword>
<comment type="caution">
    <text evidence="2">The sequence shown here is derived from an EMBL/GenBank/DDBJ whole genome shotgun (WGS) entry which is preliminary data.</text>
</comment>
<feature type="compositionally biased region" description="Basic and acidic residues" evidence="1">
    <location>
        <begin position="14"/>
        <end position="44"/>
    </location>
</feature>
<dbReference type="RefSeq" id="WP_274325670.1">
    <property type="nucleotide sequence ID" value="NZ_CP118158.1"/>
</dbReference>
<gene>
    <name evidence="2" type="ORF">ACFQMA_09685</name>
</gene>
<dbReference type="EMBL" id="JBHTAS010000001">
    <property type="protein sequence ID" value="MFC7140103.1"/>
    <property type="molecule type" value="Genomic_DNA"/>
</dbReference>
<name>A0ABD5XYE0_9EURY</name>
<feature type="region of interest" description="Disordered" evidence="1">
    <location>
        <begin position="88"/>
        <end position="129"/>
    </location>
</feature>
<feature type="region of interest" description="Disordered" evidence="1">
    <location>
        <begin position="14"/>
        <end position="63"/>
    </location>
</feature>
<evidence type="ECO:0000256" key="1">
    <source>
        <dbReference type="SAM" id="MobiDB-lite"/>
    </source>
</evidence>
<sequence>MVFENVTLFEVHLDDAQFGPRDARPDDARGGSDEAARRDADGRGAETGSGADSESTDGTGSGRGRFAKLAVASVVVSVVATVAARRLAGRGADPEFDADGLDDVQPAPSAAETAEETDRVAGPSGARDE</sequence>
<evidence type="ECO:0000313" key="2">
    <source>
        <dbReference type="EMBL" id="MFC7140103.1"/>
    </source>
</evidence>
<organism evidence="2 3">
    <name type="scientific">Halosimplex aquaticum</name>
    <dbReference type="NCBI Taxonomy" id="3026162"/>
    <lineage>
        <taxon>Archaea</taxon>
        <taxon>Methanobacteriati</taxon>
        <taxon>Methanobacteriota</taxon>
        <taxon>Stenosarchaea group</taxon>
        <taxon>Halobacteria</taxon>
        <taxon>Halobacteriales</taxon>
        <taxon>Haloarculaceae</taxon>
        <taxon>Halosimplex</taxon>
    </lineage>
</organism>
<reference evidence="2 3" key="1">
    <citation type="journal article" date="2019" name="Int. J. Syst. Evol. Microbiol.">
        <title>The Global Catalogue of Microorganisms (GCM) 10K type strain sequencing project: providing services to taxonomists for standard genome sequencing and annotation.</title>
        <authorList>
            <consortium name="The Broad Institute Genomics Platform"/>
            <consortium name="The Broad Institute Genome Sequencing Center for Infectious Disease"/>
            <person name="Wu L."/>
            <person name="Ma J."/>
        </authorList>
    </citation>
    <scope>NUCLEOTIDE SEQUENCE [LARGE SCALE GENOMIC DNA]</scope>
    <source>
        <strain evidence="2 3">XZYJT29</strain>
    </source>
</reference>
<dbReference type="Proteomes" id="UP001596432">
    <property type="component" value="Unassembled WGS sequence"/>
</dbReference>
<accession>A0ABD5XYE0</accession>
<protein>
    <submittedName>
        <fullName evidence="2">Uncharacterized protein</fullName>
    </submittedName>
</protein>
<proteinExistence type="predicted"/>
<dbReference type="GeneID" id="78820378"/>
<evidence type="ECO:0000313" key="3">
    <source>
        <dbReference type="Proteomes" id="UP001596432"/>
    </source>
</evidence>